<dbReference type="PANTHER" id="PTHR11820">
    <property type="entry name" value="ACYLPYRUVASE"/>
    <property type="match status" value="1"/>
</dbReference>
<evidence type="ECO:0000256" key="2">
    <source>
        <dbReference type="ARBA" id="ARBA00022723"/>
    </source>
</evidence>
<keyword evidence="2" id="KW-0479">Metal-binding</keyword>
<dbReference type="PANTHER" id="PTHR11820:SF7">
    <property type="entry name" value="ACYLPYRUVASE FAHD1, MITOCHONDRIAL"/>
    <property type="match status" value="1"/>
</dbReference>
<evidence type="ECO:0000313" key="4">
    <source>
        <dbReference type="EMBL" id="KIW71390.1"/>
    </source>
</evidence>
<dbReference type="GO" id="GO:0006107">
    <property type="term" value="P:oxaloacetate metabolic process"/>
    <property type="evidence" value="ECO:0007669"/>
    <property type="project" value="UniProtKB-ARBA"/>
</dbReference>
<keyword evidence="5" id="KW-1185">Reference proteome</keyword>
<dbReference type="Gene3D" id="3.90.850.10">
    <property type="entry name" value="Fumarylacetoacetase-like, C-terminal domain"/>
    <property type="match status" value="1"/>
</dbReference>
<dbReference type="GO" id="GO:0050163">
    <property type="term" value="F:oxaloacetate tautomerase activity"/>
    <property type="evidence" value="ECO:0007669"/>
    <property type="project" value="UniProtKB-ARBA"/>
</dbReference>
<dbReference type="EMBL" id="KN846957">
    <property type="protein sequence ID" value="KIW71389.1"/>
    <property type="molecule type" value="Genomic_DNA"/>
</dbReference>
<proteinExistence type="inferred from homology"/>
<dbReference type="STRING" id="5601.A0A0D2FY63"/>
<comment type="similarity">
    <text evidence="1">Belongs to the FAH family.</text>
</comment>
<dbReference type="EMBL" id="KN846957">
    <property type="protein sequence ID" value="KIW71388.1"/>
    <property type="molecule type" value="Genomic_DNA"/>
</dbReference>
<feature type="domain" description="Fumarylacetoacetase-like C-terminal" evidence="3">
    <location>
        <begin position="39"/>
        <end position="248"/>
    </location>
</feature>
<evidence type="ECO:0000313" key="5">
    <source>
        <dbReference type="Proteomes" id="UP000054266"/>
    </source>
</evidence>
<dbReference type="FunFam" id="3.90.850.10:FF:000002">
    <property type="entry name" value="2-hydroxyhepta-2,4-diene-1,7-dioate isomerase"/>
    <property type="match status" value="1"/>
</dbReference>
<name>A0A0D2FY63_9EURO</name>
<dbReference type="EMBL" id="KN846957">
    <property type="protein sequence ID" value="KIW71390.1"/>
    <property type="molecule type" value="Genomic_DNA"/>
</dbReference>
<gene>
    <name evidence="4" type="ORF">PV04_03564</name>
</gene>
<dbReference type="SUPFAM" id="SSF56529">
    <property type="entry name" value="FAH"/>
    <property type="match status" value="1"/>
</dbReference>
<sequence>MFAKVLQTNSALDPSATFGQEIVQVKSLLSPLRADEVGTIRCIGLNYRDHAAELKLPIPSTPTVFLKANTCLNSPAGRIYYPHSAGDHDCLLDYEVELAVVIAETCKDVPETDAMQYVLGYMTANDVTSRKHQQEVSQWDHGKGFDGFCPIGPTLVSSQAIPDPSVLRLRTVLNGKVMQDGKARDMIFSVPKIVSFLSQGCTLQKGTIILTGTPCGIGISRDPVVCLSEGDELHVSISHGLGTLTNSISRGLLSERPASLLRL</sequence>
<dbReference type="GO" id="GO:0046872">
    <property type="term" value="F:metal ion binding"/>
    <property type="evidence" value="ECO:0007669"/>
    <property type="project" value="UniProtKB-KW"/>
</dbReference>
<dbReference type="Proteomes" id="UP000054266">
    <property type="component" value="Unassembled WGS sequence"/>
</dbReference>
<protein>
    <recommendedName>
        <fullName evidence="3">Fumarylacetoacetase-like C-terminal domain-containing protein</fullName>
    </recommendedName>
</protein>
<dbReference type="HOGENOM" id="CLU_028458_3_1_1"/>
<reference evidence="4 5" key="1">
    <citation type="submission" date="2015-01" db="EMBL/GenBank/DDBJ databases">
        <title>The Genome Sequence of Capronia semiimmersa CBS27337.</title>
        <authorList>
            <consortium name="The Broad Institute Genomics Platform"/>
            <person name="Cuomo C."/>
            <person name="de Hoog S."/>
            <person name="Gorbushina A."/>
            <person name="Stielow B."/>
            <person name="Teixiera M."/>
            <person name="Abouelleil A."/>
            <person name="Chapman S.B."/>
            <person name="Priest M."/>
            <person name="Young S.K."/>
            <person name="Wortman J."/>
            <person name="Nusbaum C."/>
            <person name="Birren B."/>
        </authorList>
    </citation>
    <scope>NUCLEOTIDE SEQUENCE [LARGE SCALE GENOMIC DNA]</scope>
    <source>
        <strain evidence="4 5">CBS 27337</strain>
    </source>
</reference>
<dbReference type="GO" id="GO:0018773">
    <property type="term" value="F:acetylpyruvate hydrolase activity"/>
    <property type="evidence" value="ECO:0007669"/>
    <property type="project" value="TreeGrafter"/>
</dbReference>
<dbReference type="InterPro" id="IPR036663">
    <property type="entry name" value="Fumarylacetoacetase_C_sf"/>
</dbReference>
<dbReference type="AlphaFoldDB" id="A0A0D2FY63"/>
<evidence type="ECO:0000259" key="3">
    <source>
        <dbReference type="Pfam" id="PF01557"/>
    </source>
</evidence>
<dbReference type="InterPro" id="IPR011234">
    <property type="entry name" value="Fumarylacetoacetase-like_C"/>
</dbReference>
<accession>A0A0D2FY63</accession>
<evidence type="ECO:0000256" key="1">
    <source>
        <dbReference type="ARBA" id="ARBA00010211"/>
    </source>
</evidence>
<organism evidence="4 5">
    <name type="scientific">Phialophora macrospora</name>
    <dbReference type="NCBI Taxonomy" id="1851006"/>
    <lineage>
        <taxon>Eukaryota</taxon>
        <taxon>Fungi</taxon>
        <taxon>Dikarya</taxon>
        <taxon>Ascomycota</taxon>
        <taxon>Pezizomycotina</taxon>
        <taxon>Eurotiomycetes</taxon>
        <taxon>Chaetothyriomycetidae</taxon>
        <taxon>Chaetothyriales</taxon>
        <taxon>Herpotrichiellaceae</taxon>
        <taxon>Phialophora</taxon>
    </lineage>
</organism>
<dbReference type="Pfam" id="PF01557">
    <property type="entry name" value="FAA_hydrolase"/>
    <property type="match status" value="1"/>
</dbReference>